<comment type="caution">
    <text evidence="4">The sequence shown here is derived from an EMBL/GenBank/DDBJ whole genome shotgun (WGS) entry which is preliminary data.</text>
</comment>
<dbReference type="GO" id="GO:0005762">
    <property type="term" value="C:mitochondrial large ribosomal subunit"/>
    <property type="evidence" value="ECO:0007669"/>
    <property type="project" value="TreeGrafter"/>
</dbReference>
<feature type="domain" description="Prokaryotic-type class I peptide chain release factors" evidence="2">
    <location>
        <begin position="63"/>
        <end position="192"/>
    </location>
</feature>
<evidence type="ECO:0000259" key="2">
    <source>
        <dbReference type="Pfam" id="PF00472"/>
    </source>
</evidence>
<dbReference type="GO" id="GO:0016747">
    <property type="term" value="F:acyltransferase activity, transferring groups other than amino-acyl groups"/>
    <property type="evidence" value="ECO:0007669"/>
    <property type="project" value="InterPro"/>
</dbReference>
<evidence type="ECO:0000313" key="5">
    <source>
        <dbReference type="Proteomes" id="UP000321518"/>
    </source>
</evidence>
<feature type="compositionally biased region" description="Basic and acidic residues" evidence="1">
    <location>
        <begin position="465"/>
        <end position="480"/>
    </location>
</feature>
<dbReference type="InterPro" id="IPR052104">
    <property type="entry name" value="Mito_Release_Factor_mL62"/>
</dbReference>
<gene>
    <name evidence="4" type="ORF">Rt10032_c03g1408</name>
</gene>
<dbReference type="Pfam" id="PF00472">
    <property type="entry name" value="RF-1"/>
    <property type="match status" value="1"/>
</dbReference>
<dbReference type="PANTHER" id="PTHR11075:SF54">
    <property type="entry name" value="LARGE RIBOSOMAL SUBUNIT PROTEIN ML62"/>
    <property type="match status" value="1"/>
</dbReference>
<dbReference type="InterPro" id="IPR016181">
    <property type="entry name" value="Acyl_CoA_acyltransferase"/>
</dbReference>
<dbReference type="EMBL" id="BJWK01000003">
    <property type="protein sequence ID" value="GEM07391.1"/>
    <property type="molecule type" value="Genomic_DNA"/>
</dbReference>
<reference evidence="4 5" key="1">
    <citation type="submission" date="2019-07" db="EMBL/GenBank/DDBJ databases">
        <title>Rhodotorula toruloides NBRC10032 genome sequencing.</title>
        <authorList>
            <person name="Shida Y."/>
            <person name="Takaku H."/>
            <person name="Ogasawara W."/>
            <person name="Mori K."/>
        </authorList>
    </citation>
    <scope>NUCLEOTIDE SEQUENCE [LARGE SCALE GENOMIC DNA]</scope>
    <source>
        <strain evidence="4 5">NBRC10032</strain>
    </source>
</reference>
<feature type="domain" description="N-acetyltransferase" evidence="3">
    <location>
        <begin position="330"/>
        <end position="389"/>
    </location>
</feature>
<feature type="compositionally biased region" description="Basic residues" evidence="1">
    <location>
        <begin position="419"/>
        <end position="435"/>
    </location>
</feature>
<dbReference type="Pfam" id="PF13302">
    <property type="entry name" value="Acetyltransf_3"/>
    <property type="match status" value="1"/>
</dbReference>
<feature type="region of interest" description="Disordered" evidence="1">
    <location>
        <begin position="419"/>
        <end position="481"/>
    </location>
</feature>
<sequence length="582" mass="64157">MLARSAPSSSHGFRLLPSLVRRASTVARPPSLAALNTQDDMKLARSWISAFEKVSAEDWPKNLTDVSFTRSSGPGGQHVNRTFSKAVVRLPLPSPILLPPYVLAHLRRSPYYSTSPPSLLVSSSTRRTQQTNLADCLSKLKAAILEAAKRDLVGETSEAQKEKVQLLIDREKVKMVKAKKLRKETKSGRGKVRGKCYERRKERHEKQNCAGVTNRRIFLDEPESWKHSCTPGWRVEIVCPRLHDKRIFAVKNERLVSSQQLYGVIDDPSIVLPFFTADYLANNIPSLESEGSPVAGRTRYVWAIEPRLNKDGTRMVEGKRAEGMKHDLDANGYIGNIVYELHPKWGLMTEAIKAVIPFVFMTLKLPRIIIDPVASKEASLALAEKLGFTRIGAVDRKTVSFFKHSKQIRYELTREQWLKTKKPSKPKAKKKRKKGAATDAAGETAVAQVELVAPPKETGTEAGAEDAKKAAKEDAGEKDSANVAANGAEQTDDGAAAANGGESITPTRRTCRWCAAPRFSIMNGKLIRTLQGPSAVASGRPRVRGLQMGLLVLTTLKTAELTYHNGAHYLQCPGKGGKVEAR</sequence>
<organism evidence="4 5">
    <name type="scientific">Rhodotorula toruloides</name>
    <name type="common">Yeast</name>
    <name type="synonym">Rhodosporidium toruloides</name>
    <dbReference type="NCBI Taxonomy" id="5286"/>
    <lineage>
        <taxon>Eukaryota</taxon>
        <taxon>Fungi</taxon>
        <taxon>Dikarya</taxon>
        <taxon>Basidiomycota</taxon>
        <taxon>Pucciniomycotina</taxon>
        <taxon>Microbotryomycetes</taxon>
        <taxon>Sporidiobolales</taxon>
        <taxon>Sporidiobolaceae</taxon>
        <taxon>Rhodotorula</taxon>
    </lineage>
</organism>
<dbReference type="Gene3D" id="3.40.630.30">
    <property type="match status" value="1"/>
</dbReference>
<dbReference type="SUPFAM" id="SSF110916">
    <property type="entry name" value="Peptidyl-tRNA hydrolase domain-like"/>
    <property type="match status" value="1"/>
</dbReference>
<protein>
    <submittedName>
        <fullName evidence="4">Acetyltransferase GNAT family</fullName>
    </submittedName>
</protein>
<dbReference type="AlphaFoldDB" id="A0A511KAM7"/>
<dbReference type="InterPro" id="IPR000182">
    <property type="entry name" value="GNAT_dom"/>
</dbReference>
<dbReference type="OrthoDB" id="630895at2759"/>
<evidence type="ECO:0000259" key="3">
    <source>
        <dbReference type="Pfam" id="PF13302"/>
    </source>
</evidence>
<dbReference type="GO" id="GO:0004045">
    <property type="term" value="F:peptidyl-tRNA hydrolase activity"/>
    <property type="evidence" value="ECO:0007669"/>
    <property type="project" value="TreeGrafter"/>
</dbReference>
<dbReference type="GO" id="GO:0070126">
    <property type="term" value="P:mitochondrial translational termination"/>
    <property type="evidence" value="ECO:0007669"/>
    <property type="project" value="TreeGrafter"/>
</dbReference>
<proteinExistence type="predicted"/>
<name>A0A511KAM7_RHOTO</name>
<dbReference type="PANTHER" id="PTHR11075">
    <property type="entry name" value="PEPTIDE CHAIN RELEASE FACTOR"/>
    <property type="match status" value="1"/>
</dbReference>
<dbReference type="Proteomes" id="UP000321518">
    <property type="component" value="Unassembled WGS sequence"/>
</dbReference>
<dbReference type="InterPro" id="IPR000352">
    <property type="entry name" value="Pep_chain_release_fac_I"/>
</dbReference>
<feature type="compositionally biased region" description="Low complexity" evidence="1">
    <location>
        <begin position="437"/>
        <end position="447"/>
    </location>
</feature>
<dbReference type="SUPFAM" id="SSF55729">
    <property type="entry name" value="Acyl-CoA N-acyltransferases (Nat)"/>
    <property type="match status" value="1"/>
</dbReference>
<dbReference type="GO" id="GO:0016150">
    <property type="term" value="F:translation release factor activity, codon nonspecific"/>
    <property type="evidence" value="ECO:0007669"/>
    <property type="project" value="TreeGrafter"/>
</dbReference>
<dbReference type="Gene3D" id="3.30.160.20">
    <property type="match status" value="1"/>
</dbReference>
<accession>A0A511KAM7</accession>
<keyword evidence="4" id="KW-0808">Transferase</keyword>
<evidence type="ECO:0000313" key="4">
    <source>
        <dbReference type="EMBL" id="GEM07391.1"/>
    </source>
</evidence>
<evidence type="ECO:0000256" key="1">
    <source>
        <dbReference type="SAM" id="MobiDB-lite"/>
    </source>
</evidence>